<accession>A0AAW2HGL1</accession>
<feature type="compositionally biased region" description="Acidic residues" evidence="1">
    <location>
        <begin position="1"/>
        <end position="10"/>
    </location>
</feature>
<dbReference type="EMBL" id="JARGDH010000005">
    <property type="protein sequence ID" value="KAL0268924.1"/>
    <property type="molecule type" value="Genomic_DNA"/>
</dbReference>
<reference evidence="2" key="1">
    <citation type="journal article" date="2024" name="Gigascience">
        <title>Chromosome-level genome of the poultry shaft louse Menopon gallinae provides insight into the host-switching and adaptive evolution of parasitic lice.</title>
        <authorList>
            <person name="Xu Y."/>
            <person name="Ma L."/>
            <person name="Liu S."/>
            <person name="Liang Y."/>
            <person name="Liu Q."/>
            <person name="He Z."/>
            <person name="Tian L."/>
            <person name="Duan Y."/>
            <person name="Cai W."/>
            <person name="Li H."/>
            <person name="Song F."/>
        </authorList>
    </citation>
    <scope>NUCLEOTIDE SEQUENCE</scope>
    <source>
        <strain evidence="2">Cailab_2023a</strain>
    </source>
</reference>
<feature type="compositionally biased region" description="Polar residues" evidence="1">
    <location>
        <begin position="64"/>
        <end position="78"/>
    </location>
</feature>
<evidence type="ECO:0000313" key="2">
    <source>
        <dbReference type="EMBL" id="KAL0268924.1"/>
    </source>
</evidence>
<organism evidence="2">
    <name type="scientific">Menopon gallinae</name>
    <name type="common">poultry shaft louse</name>
    <dbReference type="NCBI Taxonomy" id="328185"/>
    <lineage>
        <taxon>Eukaryota</taxon>
        <taxon>Metazoa</taxon>
        <taxon>Ecdysozoa</taxon>
        <taxon>Arthropoda</taxon>
        <taxon>Hexapoda</taxon>
        <taxon>Insecta</taxon>
        <taxon>Pterygota</taxon>
        <taxon>Neoptera</taxon>
        <taxon>Paraneoptera</taxon>
        <taxon>Psocodea</taxon>
        <taxon>Troctomorpha</taxon>
        <taxon>Phthiraptera</taxon>
        <taxon>Amblycera</taxon>
        <taxon>Menoponidae</taxon>
        <taxon>Menopon</taxon>
    </lineage>
</organism>
<sequence>MATPDYEETEIRDLLQPNPPSGIIKQGNCLKPSNPSRNQLSVTILDLGQSSYSDNEDQKSFVSNISTSGMDLQAGSTNSDDRRGSNNSQREGFVGGKSFLTGEAGGTRRDE</sequence>
<proteinExistence type="predicted"/>
<feature type="region of interest" description="Disordered" evidence="1">
    <location>
        <begin position="64"/>
        <end position="111"/>
    </location>
</feature>
<feature type="region of interest" description="Disordered" evidence="1">
    <location>
        <begin position="1"/>
        <end position="37"/>
    </location>
</feature>
<gene>
    <name evidence="2" type="ORF">PYX00_010701</name>
</gene>
<evidence type="ECO:0000256" key="1">
    <source>
        <dbReference type="SAM" id="MobiDB-lite"/>
    </source>
</evidence>
<name>A0AAW2HGL1_9NEOP</name>
<comment type="caution">
    <text evidence="2">The sequence shown here is derived from an EMBL/GenBank/DDBJ whole genome shotgun (WGS) entry which is preliminary data.</text>
</comment>
<protein>
    <submittedName>
        <fullName evidence="2">Uncharacterized protein</fullName>
    </submittedName>
</protein>
<dbReference type="AlphaFoldDB" id="A0AAW2HGL1"/>